<dbReference type="PANTHER" id="PTHR46797:SF20">
    <property type="entry name" value="BLR4304 PROTEIN"/>
    <property type="match status" value="1"/>
</dbReference>
<gene>
    <name evidence="3" type="ORF">J3R73_003225</name>
</gene>
<organism evidence="3 4">
    <name type="scientific">Labrys monachus</name>
    <dbReference type="NCBI Taxonomy" id="217067"/>
    <lineage>
        <taxon>Bacteria</taxon>
        <taxon>Pseudomonadati</taxon>
        <taxon>Pseudomonadota</taxon>
        <taxon>Alphaproteobacteria</taxon>
        <taxon>Hyphomicrobiales</taxon>
        <taxon>Xanthobacteraceae</taxon>
        <taxon>Labrys</taxon>
    </lineage>
</organism>
<dbReference type="InterPro" id="IPR011051">
    <property type="entry name" value="RmlC_Cupin_sf"/>
</dbReference>
<reference evidence="3 4" key="1">
    <citation type="submission" date="2023-07" db="EMBL/GenBank/DDBJ databases">
        <title>Genomic Encyclopedia of Type Strains, Phase IV (KMG-IV): sequencing the most valuable type-strain genomes for metagenomic binning, comparative biology and taxonomic classification.</title>
        <authorList>
            <person name="Goeker M."/>
        </authorList>
    </citation>
    <scope>NUCLEOTIDE SEQUENCE [LARGE SCALE GENOMIC DNA]</scope>
    <source>
        <strain evidence="3 4">DSM 5896</strain>
    </source>
</reference>
<dbReference type="PANTHER" id="PTHR46797">
    <property type="entry name" value="HTH-TYPE TRANSCRIPTIONAL REGULATOR"/>
    <property type="match status" value="1"/>
</dbReference>
<dbReference type="CDD" id="cd00093">
    <property type="entry name" value="HTH_XRE"/>
    <property type="match status" value="1"/>
</dbReference>
<protein>
    <submittedName>
        <fullName evidence="3">Transcriptional regulator with XRE-family HTH domain</fullName>
    </submittedName>
</protein>
<dbReference type="Gene3D" id="2.60.120.10">
    <property type="entry name" value="Jelly Rolls"/>
    <property type="match status" value="1"/>
</dbReference>
<dbReference type="Proteomes" id="UP001237448">
    <property type="component" value="Unassembled WGS sequence"/>
</dbReference>
<sequence length="229" mass="25452">MVEDNPPLGRLLKERRAYHGWTLAEVSAMTGISTATLSKIENGLLSPTYEKILQLSRGLNVEIADLLGPQPVQEQPERILARRSISLQFAGSPLETEYYTYTYLCSDVAHKRIVPIHVDVRATTEEQMGELTSHVGEEFVVVLEGAVRIFSEYYEPIDLLKNDSLYLDSTMKHGYMSLDPAGSRLLVNCSSATPNLAQTLREIIKAKIVEESRQHSPPASAAAPRKQKG</sequence>
<evidence type="ECO:0000313" key="4">
    <source>
        <dbReference type="Proteomes" id="UP001237448"/>
    </source>
</evidence>
<dbReference type="RefSeq" id="WP_307428764.1">
    <property type="nucleotide sequence ID" value="NZ_JAUSVK010000001.1"/>
</dbReference>
<evidence type="ECO:0000256" key="1">
    <source>
        <dbReference type="ARBA" id="ARBA00023125"/>
    </source>
</evidence>
<dbReference type="SMART" id="SM00530">
    <property type="entry name" value="HTH_XRE"/>
    <property type="match status" value="1"/>
</dbReference>
<dbReference type="InterPro" id="IPR014710">
    <property type="entry name" value="RmlC-like_jellyroll"/>
</dbReference>
<dbReference type="Gene3D" id="1.10.260.40">
    <property type="entry name" value="lambda repressor-like DNA-binding domains"/>
    <property type="match status" value="1"/>
</dbReference>
<dbReference type="InterPro" id="IPR001387">
    <property type="entry name" value="Cro/C1-type_HTH"/>
</dbReference>
<dbReference type="PROSITE" id="PS50943">
    <property type="entry name" value="HTH_CROC1"/>
    <property type="match status" value="1"/>
</dbReference>
<keyword evidence="1" id="KW-0238">DNA-binding</keyword>
<comment type="caution">
    <text evidence="3">The sequence shown here is derived from an EMBL/GenBank/DDBJ whole genome shotgun (WGS) entry which is preliminary data.</text>
</comment>
<dbReference type="EMBL" id="JAUSVK010000001">
    <property type="protein sequence ID" value="MDQ0393433.1"/>
    <property type="molecule type" value="Genomic_DNA"/>
</dbReference>
<evidence type="ECO:0000259" key="2">
    <source>
        <dbReference type="PROSITE" id="PS50943"/>
    </source>
</evidence>
<dbReference type="SUPFAM" id="SSF47413">
    <property type="entry name" value="lambda repressor-like DNA-binding domains"/>
    <property type="match status" value="1"/>
</dbReference>
<feature type="domain" description="HTH cro/C1-type" evidence="2">
    <location>
        <begin position="12"/>
        <end position="66"/>
    </location>
</feature>
<dbReference type="InterPro" id="IPR050807">
    <property type="entry name" value="TransReg_Diox_bact_type"/>
</dbReference>
<evidence type="ECO:0000313" key="3">
    <source>
        <dbReference type="EMBL" id="MDQ0393433.1"/>
    </source>
</evidence>
<dbReference type="SUPFAM" id="SSF51182">
    <property type="entry name" value="RmlC-like cupins"/>
    <property type="match status" value="1"/>
</dbReference>
<dbReference type="Pfam" id="PF01381">
    <property type="entry name" value="HTH_3"/>
    <property type="match status" value="1"/>
</dbReference>
<dbReference type="InterPro" id="IPR010982">
    <property type="entry name" value="Lambda_DNA-bd_dom_sf"/>
</dbReference>
<keyword evidence="4" id="KW-1185">Reference proteome</keyword>
<name>A0ABU0FFQ1_9HYPH</name>
<accession>A0ABU0FFQ1</accession>
<proteinExistence type="predicted"/>
<dbReference type="CDD" id="cd02209">
    <property type="entry name" value="cupin_XRE_C"/>
    <property type="match status" value="1"/>
</dbReference>